<gene>
    <name evidence="5" type="ORF">RSO01_29230</name>
</gene>
<keyword evidence="3 5" id="KW-0808">Transferase</keyword>
<dbReference type="InterPro" id="IPR050881">
    <property type="entry name" value="LL-DAP_aminotransferase"/>
</dbReference>
<evidence type="ECO:0000256" key="1">
    <source>
        <dbReference type="ARBA" id="ARBA00001933"/>
    </source>
</evidence>
<dbReference type="Pfam" id="PF00155">
    <property type="entry name" value="Aminotran_1_2"/>
    <property type="match status" value="1"/>
</dbReference>
<evidence type="ECO:0000259" key="4">
    <source>
        <dbReference type="Pfam" id="PF00155"/>
    </source>
</evidence>
<dbReference type="GO" id="GO:0030170">
    <property type="term" value="F:pyridoxal phosphate binding"/>
    <property type="evidence" value="ECO:0007669"/>
    <property type="project" value="InterPro"/>
</dbReference>
<organism evidence="5 6">
    <name type="scientific">Reyranella soli</name>
    <dbReference type="NCBI Taxonomy" id="1230389"/>
    <lineage>
        <taxon>Bacteria</taxon>
        <taxon>Pseudomonadati</taxon>
        <taxon>Pseudomonadota</taxon>
        <taxon>Alphaproteobacteria</taxon>
        <taxon>Hyphomicrobiales</taxon>
        <taxon>Reyranellaceae</taxon>
        <taxon>Reyranella</taxon>
    </lineage>
</organism>
<dbReference type="InterPro" id="IPR015422">
    <property type="entry name" value="PyrdxlP-dep_Trfase_small"/>
</dbReference>
<dbReference type="SUPFAM" id="SSF53383">
    <property type="entry name" value="PLP-dependent transferases"/>
    <property type="match status" value="1"/>
</dbReference>
<evidence type="ECO:0000313" key="5">
    <source>
        <dbReference type="EMBL" id="GEP55757.1"/>
    </source>
</evidence>
<evidence type="ECO:0000256" key="3">
    <source>
        <dbReference type="ARBA" id="ARBA00022679"/>
    </source>
</evidence>
<reference evidence="5 6" key="1">
    <citation type="submission" date="2019-07" db="EMBL/GenBank/DDBJ databases">
        <title>Whole genome shotgun sequence of Reyranella soli NBRC 108950.</title>
        <authorList>
            <person name="Hosoyama A."/>
            <person name="Uohara A."/>
            <person name="Ohji S."/>
            <person name="Ichikawa N."/>
        </authorList>
    </citation>
    <scope>NUCLEOTIDE SEQUENCE [LARGE SCALE GENOMIC DNA]</scope>
    <source>
        <strain evidence="5 6">NBRC 108950</strain>
    </source>
</reference>
<dbReference type="OrthoDB" id="9813612at2"/>
<dbReference type="Proteomes" id="UP000321058">
    <property type="component" value="Unassembled WGS sequence"/>
</dbReference>
<evidence type="ECO:0000256" key="2">
    <source>
        <dbReference type="ARBA" id="ARBA00022576"/>
    </source>
</evidence>
<dbReference type="GO" id="GO:0008483">
    <property type="term" value="F:transaminase activity"/>
    <property type="evidence" value="ECO:0007669"/>
    <property type="project" value="UniProtKB-KW"/>
</dbReference>
<keyword evidence="2 5" id="KW-0032">Aminotransferase</keyword>
<protein>
    <submittedName>
        <fullName evidence="5">Aspartate aminotransferase</fullName>
    </submittedName>
</protein>
<keyword evidence="6" id="KW-1185">Reference proteome</keyword>
<feature type="domain" description="Aminotransferase class I/classII large" evidence="4">
    <location>
        <begin position="33"/>
        <end position="397"/>
    </location>
</feature>
<dbReference type="AlphaFoldDB" id="A0A512N9U5"/>
<dbReference type="PANTHER" id="PTHR42832">
    <property type="entry name" value="AMINO ACID AMINOTRANSFERASE"/>
    <property type="match status" value="1"/>
</dbReference>
<dbReference type="CDD" id="cd00609">
    <property type="entry name" value="AAT_like"/>
    <property type="match status" value="1"/>
</dbReference>
<comment type="cofactor">
    <cofactor evidence="1">
        <name>pyridoxal 5'-phosphate</name>
        <dbReference type="ChEBI" id="CHEBI:597326"/>
    </cofactor>
</comment>
<dbReference type="RefSeq" id="WP_147149837.1">
    <property type="nucleotide sequence ID" value="NZ_BKAJ01000045.1"/>
</dbReference>
<dbReference type="PANTHER" id="PTHR42832:SF3">
    <property type="entry name" value="L-GLUTAMINE--4-(METHYLSULFANYL)-2-OXOBUTANOATE AMINOTRANSFERASE"/>
    <property type="match status" value="1"/>
</dbReference>
<proteinExistence type="predicted"/>
<accession>A0A512N9U5</accession>
<dbReference type="EMBL" id="BKAJ01000045">
    <property type="protein sequence ID" value="GEP55757.1"/>
    <property type="molecule type" value="Genomic_DNA"/>
</dbReference>
<comment type="caution">
    <text evidence="5">The sequence shown here is derived from an EMBL/GenBank/DDBJ whole genome shotgun (WGS) entry which is preliminary data.</text>
</comment>
<sequence length="401" mass="44302">MFNPRLTETLTDFPFARLNALIAPIAPPAHLSMINMSVGEPQGAMPAFARQIVNDEIDGWNRYPPNQGLPDLNLAIVEWLSRRYRLPAGLLDPAQHVIPTAGSKEGVYIISTVATPQQKAGAKPIVALPNPFYQAYLGGAVLSGAEPLLVNANADNGFLPDFLGLDEATWKRMSVVYLCSPANPQGAIASIDYLQKLLAKCREHDAVLAVDECYAEIYTREPPPGALEAALAMDTTGGKDPFKNLAVFHSLSKRSNAAGLRSGFMAGDPRLVAMTLRWRTYGGPQIPFAVQKASAALWREETHPLQTREWYQKNFRVAEQILHNRFSYYTPGGGFFLWLDVGDGEEATRKLWREAHVKVLPGAYVCRETDGINTAERYIRVALVHDEQTTREGMTRLAQVL</sequence>
<dbReference type="InterPro" id="IPR015421">
    <property type="entry name" value="PyrdxlP-dep_Trfase_major"/>
</dbReference>
<dbReference type="InterPro" id="IPR015424">
    <property type="entry name" value="PyrdxlP-dep_Trfase"/>
</dbReference>
<name>A0A512N9U5_9HYPH</name>
<dbReference type="Gene3D" id="3.40.640.10">
    <property type="entry name" value="Type I PLP-dependent aspartate aminotransferase-like (Major domain)"/>
    <property type="match status" value="1"/>
</dbReference>
<dbReference type="Gene3D" id="3.90.1150.10">
    <property type="entry name" value="Aspartate Aminotransferase, domain 1"/>
    <property type="match status" value="1"/>
</dbReference>
<dbReference type="InterPro" id="IPR004839">
    <property type="entry name" value="Aminotransferase_I/II_large"/>
</dbReference>
<evidence type="ECO:0000313" key="6">
    <source>
        <dbReference type="Proteomes" id="UP000321058"/>
    </source>
</evidence>